<evidence type="ECO:0000256" key="1">
    <source>
        <dbReference type="ARBA" id="ARBA00004141"/>
    </source>
</evidence>
<sequence>MLYHINCSLNSDHSWFSGHTSNTADAIVDKISGIGLIVAGSIVLSDVGEYGHFMESKILAPPVVLIVAGVIVFLVASLGCYGAIRESYFMLMAFALCLLIIFIIEFAVGITAATYKNEFRSTLKDAMRNSLKSYEISKSDKIAWDNVQTK</sequence>
<feature type="transmembrane region" description="Helical" evidence="5">
    <location>
        <begin position="63"/>
        <end position="84"/>
    </location>
</feature>
<keyword evidence="4 5" id="KW-0472">Membrane</keyword>
<protein>
    <recommendedName>
        <fullName evidence="8">Tetraspanin</fullName>
    </recommendedName>
</protein>
<dbReference type="PANTHER" id="PTHR19282:SF273">
    <property type="entry name" value="TETRASPANIN"/>
    <property type="match status" value="1"/>
</dbReference>
<evidence type="ECO:0000256" key="2">
    <source>
        <dbReference type="ARBA" id="ARBA00022692"/>
    </source>
</evidence>
<gene>
    <name evidence="6" type="ORF">NQ318_000833</name>
</gene>
<dbReference type="Pfam" id="PF00335">
    <property type="entry name" value="Tetraspanin"/>
    <property type="match status" value="1"/>
</dbReference>
<evidence type="ECO:0000313" key="7">
    <source>
        <dbReference type="Proteomes" id="UP001162162"/>
    </source>
</evidence>
<dbReference type="GO" id="GO:0005886">
    <property type="term" value="C:plasma membrane"/>
    <property type="evidence" value="ECO:0007669"/>
    <property type="project" value="TreeGrafter"/>
</dbReference>
<dbReference type="PANTHER" id="PTHR19282">
    <property type="entry name" value="TETRASPANIN"/>
    <property type="match status" value="1"/>
</dbReference>
<dbReference type="InterPro" id="IPR018499">
    <property type="entry name" value="Tetraspanin/Peripherin"/>
</dbReference>
<comment type="caution">
    <text evidence="6">The sequence shown here is derived from an EMBL/GenBank/DDBJ whole genome shotgun (WGS) entry which is preliminary data.</text>
</comment>
<dbReference type="PRINTS" id="PR00259">
    <property type="entry name" value="TMFOUR"/>
</dbReference>
<feature type="non-terminal residue" evidence="6">
    <location>
        <position position="150"/>
    </location>
</feature>
<evidence type="ECO:0000256" key="3">
    <source>
        <dbReference type="ARBA" id="ARBA00022989"/>
    </source>
</evidence>
<keyword evidence="2 5" id="KW-0812">Transmembrane</keyword>
<name>A0AAV8X8B2_9CUCU</name>
<reference evidence="6" key="1">
    <citation type="journal article" date="2023" name="Insect Mol. Biol.">
        <title>Genome sequencing provides insights into the evolution of gene families encoding plant cell wall-degrading enzymes in longhorned beetles.</title>
        <authorList>
            <person name="Shin N.R."/>
            <person name="Okamura Y."/>
            <person name="Kirsch R."/>
            <person name="Pauchet Y."/>
        </authorList>
    </citation>
    <scope>NUCLEOTIDE SEQUENCE</scope>
    <source>
        <strain evidence="6">AMC_N1</strain>
    </source>
</reference>
<feature type="transmembrane region" description="Helical" evidence="5">
    <location>
        <begin position="90"/>
        <end position="115"/>
    </location>
</feature>
<dbReference type="AlphaFoldDB" id="A0AAV8X8B2"/>
<evidence type="ECO:0000256" key="4">
    <source>
        <dbReference type="ARBA" id="ARBA00023136"/>
    </source>
</evidence>
<evidence type="ECO:0000256" key="5">
    <source>
        <dbReference type="SAM" id="Phobius"/>
    </source>
</evidence>
<accession>A0AAV8X8B2</accession>
<proteinExistence type="predicted"/>
<keyword evidence="3 5" id="KW-1133">Transmembrane helix</keyword>
<dbReference type="Proteomes" id="UP001162162">
    <property type="component" value="Unassembled WGS sequence"/>
</dbReference>
<evidence type="ECO:0000313" key="6">
    <source>
        <dbReference type="EMBL" id="KAJ8935172.1"/>
    </source>
</evidence>
<evidence type="ECO:0008006" key="8">
    <source>
        <dbReference type="Google" id="ProtNLM"/>
    </source>
</evidence>
<comment type="subcellular location">
    <subcellularLocation>
        <location evidence="1">Membrane</location>
        <topology evidence="1">Multi-pass membrane protein</topology>
    </subcellularLocation>
</comment>
<organism evidence="6 7">
    <name type="scientific">Aromia moschata</name>
    <dbReference type="NCBI Taxonomy" id="1265417"/>
    <lineage>
        <taxon>Eukaryota</taxon>
        <taxon>Metazoa</taxon>
        <taxon>Ecdysozoa</taxon>
        <taxon>Arthropoda</taxon>
        <taxon>Hexapoda</taxon>
        <taxon>Insecta</taxon>
        <taxon>Pterygota</taxon>
        <taxon>Neoptera</taxon>
        <taxon>Endopterygota</taxon>
        <taxon>Coleoptera</taxon>
        <taxon>Polyphaga</taxon>
        <taxon>Cucujiformia</taxon>
        <taxon>Chrysomeloidea</taxon>
        <taxon>Cerambycidae</taxon>
        <taxon>Cerambycinae</taxon>
        <taxon>Callichromatini</taxon>
        <taxon>Aromia</taxon>
    </lineage>
</organism>
<dbReference type="EMBL" id="JAPWTK010000927">
    <property type="protein sequence ID" value="KAJ8935172.1"/>
    <property type="molecule type" value="Genomic_DNA"/>
</dbReference>
<keyword evidence="7" id="KW-1185">Reference proteome</keyword>